<dbReference type="Proteomes" id="UP001295463">
    <property type="component" value="Chromosome"/>
</dbReference>
<name>A0ABM9DAU5_9BACT</name>
<dbReference type="InterPro" id="IPR018669">
    <property type="entry name" value="Toxin_HigB"/>
</dbReference>
<gene>
    <name evidence="1" type="ORF">GEAMG1_2050</name>
</gene>
<keyword evidence="2" id="KW-1185">Reference proteome</keyword>
<sequence>MRIIALKTLRDFWEHHPSARQPLQAWYEDARNARWDSPASIKAVYRNASIVGNNRVVFNIKGNAYRLIVAINYRFGIVYIRFVGSHADYDTVDAATV</sequence>
<accession>A0ABM9DAU5</accession>
<organism evidence="1 2">
    <name type="scientific">Trichlorobacter ammonificans</name>
    <dbReference type="NCBI Taxonomy" id="2916410"/>
    <lineage>
        <taxon>Bacteria</taxon>
        <taxon>Pseudomonadati</taxon>
        <taxon>Thermodesulfobacteriota</taxon>
        <taxon>Desulfuromonadia</taxon>
        <taxon>Geobacterales</taxon>
        <taxon>Geobacteraceae</taxon>
        <taxon>Trichlorobacter</taxon>
    </lineage>
</organism>
<reference evidence="1 2" key="1">
    <citation type="submission" date="2022-03" db="EMBL/GenBank/DDBJ databases">
        <authorList>
            <person name="Koch H."/>
        </authorList>
    </citation>
    <scope>NUCLEOTIDE SEQUENCE [LARGE SCALE GENOMIC DNA]</scope>
    <source>
        <strain evidence="1 2">G1</strain>
    </source>
</reference>
<protein>
    <submittedName>
        <fullName evidence="1">Addiction module toxin RelE</fullName>
    </submittedName>
</protein>
<dbReference type="RefSeq" id="WP_305732675.1">
    <property type="nucleotide sequence ID" value="NZ_OW150024.1"/>
</dbReference>
<evidence type="ECO:0000313" key="2">
    <source>
        <dbReference type="Proteomes" id="UP001295463"/>
    </source>
</evidence>
<dbReference type="EMBL" id="OW150024">
    <property type="protein sequence ID" value="CAH2031885.1"/>
    <property type="molecule type" value="Genomic_DNA"/>
</dbReference>
<proteinExistence type="predicted"/>
<dbReference type="Pfam" id="PF09907">
    <property type="entry name" value="HigB_toxin"/>
    <property type="match status" value="1"/>
</dbReference>
<evidence type="ECO:0000313" key="1">
    <source>
        <dbReference type="EMBL" id="CAH2031885.1"/>
    </source>
</evidence>